<dbReference type="EMBL" id="KV748260">
    <property type="protein sequence ID" value="OCK87528.1"/>
    <property type="molecule type" value="Genomic_DNA"/>
</dbReference>
<sequence length="433" mass="47463">MNSPQTENASSNAELMLKGGVGLIGVVPRSTDESNAGTVNDGQDEVVITDTVASVSRIIDNVTLPNDHENNDMDTIQSQHYQDDLAHRPGPIVDAAATSQGHSKPDSDARAPRNERRKQWMAQKKAKKGQRKQENNAKKERNKREGEVEDGLDQNGKKRQHHRHFNPDFNDSRRSSRGPASIPLQQPILNMYFKGGMIAYSSEVGHIPQMSSTGALPLQNVAHHYLEKIYHSHPQAPMQGRGYSPFEPGLLPQPILPGFPYRPSMPMAMRGQVLGSEQRENANVLSPFAASIWSMPASEPAQSSRPNRIDSPAIVGVGTCGTSDANKVRKEAEKTLRSILVGPKDQKSDSSTEGKPVPRLTALAEPFYPEILSLHRRSSDGSDSVSPKAKARGVERASTQPAMPLLEKGDDPVEECPIVGISRRMTYPESNRN</sequence>
<dbReference type="Proteomes" id="UP000250078">
    <property type="component" value="Unassembled WGS sequence"/>
</dbReference>
<protein>
    <submittedName>
        <fullName evidence="1">Uncharacterized protein</fullName>
    </submittedName>
</protein>
<gene>
    <name evidence="1" type="ORF">K441DRAFT_670735</name>
</gene>
<accession>A0ACC8EMK7</accession>
<reference evidence="1 2" key="1">
    <citation type="journal article" date="2016" name="Nat. Commun.">
        <title>Ectomycorrhizal ecology is imprinted in the genome of the dominant symbiotic fungus Cenococcum geophilum.</title>
        <authorList>
            <consortium name="DOE Joint Genome Institute"/>
            <person name="Peter M."/>
            <person name="Kohler A."/>
            <person name="Ohm R.A."/>
            <person name="Kuo A."/>
            <person name="Krutzmann J."/>
            <person name="Morin E."/>
            <person name="Arend M."/>
            <person name="Barry K.W."/>
            <person name="Binder M."/>
            <person name="Choi C."/>
            <person name="Clum A."/>
            <person name="Copeland A."/>
            <person name="Grisel N."/>
            <person name="Haridas S."/>
            <person name="Kipfer T."/>
            <person name="LaButti K."/>
            <person name="Lindquist E."/>
            <person name="Lipzen A."/>
            <person name="Maire R."/>
            <person name="Meier B."/>
            <person name="Mihaltcheva S."/>
            <person name="Molinier V."/>
            <person name="Murat C."/>
            <person name="Poggeler S."/>
            <person name="Quandt C.A."/>
            <person name="Sperisen C."/>
            <person name="Tritt A."/>
            <person name="Tisserant E."/>
            <person name="Crous P.W."/>
            <person name="Henrissat B."/>
            <person name="Nehls U."/>
            <person name="Egli S."/>
            <person name="Spatafora J.W."/>
            <person name="Grigoriev I.V."/>
            <person name="Martin F.M."/>
        </authorList>
    </citation>
    <scope>NUCLEOTIDE SEQUENCE [LARGE SCALE GENOMIC DNA]</scope>
    <source>
        <strain evidence="1 2">1.58</strain>
    </source>
</reference>
<name>A0ACC8EMK7_9PEZI</name>
<evidence type="ECO:0000313" key="2">
    <source>
        <dbReference type="Proteomes" id="UP000250078"/>
    </source>
</evidence>
<evidence type="ECO:0000313" key="1">
    <source>
        <dbReference type="EMBL" id="OCK87528.1"/>
    </source>
</evidence>
<proteinExistence type="predicted"/>
<organism evidence="1 2">
    <name type="scientific">Cenococcum geophilum 1.58</name>
    <dbReference type="NCBI Taxonomy" id="794803"/>
    <lineage>
        <taxon>Eukaryota</taxon>
        <taxon>Fungi</taxon>
        <taxon>Dikarya</taxon>
        <taxon>Ascomycota</taxon>
        <taxon>Pezizomycotina</taxon>
        <taxon>Dothideomycetes</taxon>
        <taxon>Pleosporomycetidae</taxon>
        <taxon>Gloniales</taxon>
        <taxon>Gloniaceae</taxon>
        <taxon>Cenococcum</taxon>
    </lineage>
</organism>
<keyword evidence="2" id="KW-1185">Reference proteome</keyword>